<protein>
    <submittedName>
        <fullName evidence="1">Uncharacterized protein</fullName>
    </submittedName>
</protein>
<dbReference type="RefSeq" id="WP_096487173.1">
    <property type="nucleotide sequence ID" value="NZ_AP014809.1"/>
</dbReference>
<sequence>MSTTTHQGAVGAETMTAGQVAHDAAYGLSPDSRLWQAQTENVRDFWRRAAAAVVALATPAPRTDGGMTAGEDANFGDAPHDLVSEIATQVLNLPWTRFGLTDPRSGHFDHDALADRHGDVQIIAEKALRDARASDAESAWPFERTRAYLLAELERLRADLHTIGEDLTGEQGKAASWLDVATGRAANVSSVLASAAPAQPAGAVPDGLRALSEAATQGEWYTESEKCDGSYGSGEDCGEGYLAYSILTDAEPRYGNPGVIAETSNSTLGVIHEESDEDGFTAWDETARTNTAFIVAAVNFVRTLLASHPAGQSAGSEAGTDALVDRFALALKAKLRAAEAKYGWQSGWLKTNWQAECQQGLVRHVGKGDPLDVAAYAAFCWYHGWPTTSRRSTELVTGAVIPTAGAIAAYAARYPDGSLQESSDNAIECWNRVAVAACLAEMPAPDSTRTGDEGTDWVLVPAKPTEEMIAAGWIDKEDVDPDDIYRAMIAARPAAPEAQ</sequence>
<accession>A0A160PIY6</accession>
<dbReference type="AlphaFoldDB" id="A0A160PIY6"/>
<proteinExistence type="predicted"/>
<dbReference type="OrthoDB" id="8456985at2"/>
<evidence type="ECO:0000313" key="2">
    <source>
        <dbReference type="Proteomes" id="UP000218288"/>
    </source>
</evidence>
<name>A0A160PIY6_9HYPH</name>
<evidence type="ECO:0000313" key="1">
    <source>
        <dbReference type="EMBL" id="BAU93449.1"/>
    </source>
</evidence>
<dbReference type="Proteomes" id="UP000218288">
    <property type="component" value="Chromosome"/>
</dbReference>
<gene>
    <name evidence="1" type="ORF">MPPM_4844</name>
</gene>
<reference evidence="1 2" key="1">
    <citation type="journal article" date="2016" name="Genome Announc.">
        <title>Complete Genome Sequence of Methylobacterium populi P-1M, Isolated from Pink-Pigmented Household Biofilm.</title>
        <authorList>
            <person name="Morohoshi T."/>
            <person name="Ikeda T."/>
        </authorList>
    </citation>
    <scope>NUCLEOTIDE SEQUENCE [LARGE SCALE GENOMIC DNA]</scope>
    <source>
        <strain evidence="1 2">P-1M</strain>
    </source>
</reference>
<organism evidence="1 2">
    <name type="scientific">Methylorubrum populi</name>
    <dbReference type="NCBI Taxonomy" id="223967"/>
    <lineage>
        <taxon>Bacteria</taxon>
        <taxon>Pseudomonadati</taxon>
        <taxon>Pseudomonadota</taxon>
        <taxon>Alphaproteobacteria</taxon>
        <taxon>Hyphomicrobiales</taxon>
        <taxon>Methylobacteriaceae</taxon>
        <taxon>Methylorubrum</taxon>
    </lineage>
</organism>
<dbReference type="EMBL" id="AP014809">
    <property type="protein sequence ID" value="BAU93449.1"/>
    <property type="molecule type" value="Genomic_DNA"/>
</dbReference>